<dbReference type="EMBL" id="MFAF01000029">
    <property type="protein sequence ID" value="OGD78623.1"/>
    <property type="molecule type" value="Genomic_DNA"/>
</dbReference>
<dbReference type="HAMAP" id="MF_00365">
    <property type="entry name" value="RecF"/>
    <property type="match status" value="1"/>
</dbReference>
<gene>
    <name evidence="6" type="primary">recF</name>
    <name evidence="8" type="ORF">A2Y64_04755</name>
</gene>
<keyword evidence="1 6" id="KW-0963">Cytoplasm</keyword>
<dbReference type="InterPro" id="IPR042174">
    <property type="entry name" value="RecF_2"/>
</dbReference>
<evidence type="ECO:0000256" key="3">
    <source>
        <dbReference type="ARBA" id="ARBA00022741"/>
    </source>
</evidence>
<comment type="function">
    <text evidence="6">The RecF protein is involved in DNA metabolism; it is required for DNA replication and normal SOS inducibility. RecF binds preferentially to single-stranded, linear DNA. It also seems to bind ATP.</text>
</comment>
<evidence type="ECO:0000256" key="4">
    <source>
        <dbReference type="ARBA" id="ARBA00022840"/>
    </source>
</evidence>
<dbReference type="AlphaFoldDB" id="A0A1F5FGC8"/>
<dbReference type="Proteomes" id="UP000177187">
    <property type="component" value="Unassembled WGS sequence"/>
</dbReference>
<dbReference type="NCBIfam" id="TIGR00611">
    <property type="entry name" value="recf"/>
    <property type="match status" value="1"/>
</dbReference>
<dbReference type="SUPFAM" id="SSF52540">
    <property type="entry name" value="P-loop containing nucleoside triphosphate hydrolases"/>
    <property type="match status" value="1"/>
</dbReference>
<evidence type="ECO:0000256" key="5">
    <source>
        <dbReference type="ARBA" id="ARBA00023125"/>
    </source>
</evidence>
<organism evidence="8 9">
    <name type="scientific">Candidatus Coatesbacteria bacterium RBG_13_66_14</name>
    <dbReference type="NCBI Taxonomy" id="1817816"/>
    <lineage>
        <taxon>Bacteria</taxon>
        <taxon>Candidatus Coatesiibacteriota</taxon>
    </lineage>
</organism>
<dbReference type="GO" id="GO:0006302">
    <property type="term" value="P:double-strand break repair"/>
    <property type="evidence" value="ECO:0007669"/>
    <property type="project" value="TreeGrafter"/>
</dbReference>
<evidence type="ECO:0000259" key="7">
    <source>
        <dbReference type="Pfam" id="PF02463"/>
    </source>
</evidence>
<evidence type="ECO:0000256" key="1">
    <source>
        <dbReference type="ARBA" id="ARBA00022490"/>
    </source>
</evidence>
<keyword evidence="2 6" id="KW-0235">DNA replication</keyword>
<comment type="subcellular location">
    <subcellularLocation>
        <location evidence="6">Cytoplasm</location>
    </subcellularLocation>
</comment>
<keyword evidence="5 6" id="KW-0238">DNA-binding</keyword>
<dbReference type="STRING" id="1817816.A2Y64_04755"/>
<feature type="domain" description="RecF/RecN/SMC N-terminal" evidence="7">
    <location>
        <begin position="4"/>
        <end position="354"/>
    </location>
</feature>
<dbReference type="InterPro" id="IPR003395">
    <property type="entry name" value="RecF/RecN/SMC_N"/>
</dbReference>
<keyword evidence="6" id="KW-0227">DNA damage</keyword>
<dbReference type="GO" id="GO:0005737">
    <property type="term" value="C:cytoplasm"/>
    <property type="evidence" value="ECO:0007669"/>
    <property type="project" value="UniProtKB-SubCell"/>
</dbReference>
<keyword evidence="6" id="KW-0234">DNA repair</keyword>
<dbReference type="Gene3D" id="3.40.50.300">
    <property type="entry name" value="P-loop containing nucleotide triphosphate hydrolases"/>
    <property type="match status" value="1"/>
</dbReference>
<dbReference type="InterPro" id="IPR001238">
    <property type="entry name" value="DNA-binding_RecF"/>
</dbReference>
<protein>
    <recommendedName>
        <fullName evidence="6">DNA replication and repair protein RecF</fullName>
    </recommendedName>
</protein>
<dbReference type="GO" id="GO:0003697">
    <property type="term" value="F:single-stranded DNA binding"/>
    <property type="evidence" value="ECO:0007669"/>
    <property type="project" value="UniProtKB-UniRule"/>
</dbReference>
<comment type="caution">
    <text evidence="8">The sequence shown here is derived from an EMBL/GenBank/DDBJ whole genome shotgun (WGS) entry which is preliminary data.</text>
</comment>
<dbReference type="GO" id="GO:0006260">
    <property type="term" value="P:DNA replication"/>
    <property type="evidence" value="ECO:0007669"/>
    <property type="project" value="UniProtKB-UniRule"/>
</dbReference>
<keyword evidence="4 6" id="KW-0067">ATP-binding</keyword>
<feature type="binding site" evidence="6">
    <location>
        <begin position="30"/>
        <end position="37"/>
    </location>
    <ligand>
        <name>ATP</name>
        <dbReference type="ChEBI" id="CHEBI:30616"/>
    </ligand>
</feature>
<name>A0A1F5FGC8_9BACT</name>
<dbReference type="GO" id="GO:0000731">
    <property type="term" value="P:DNA synthesis involved in DNA repair"/>
    <property type="evidence" value="ECO:0007669"/>
    <property type="project" value="TreeGrafter"/>
</dbReference>
<dbReference type="GO" id="GO:0005524">
    <property type="term" value="F:ATP binding"/>
    <property type="evidence" value="ECO:0007669"/>
    <property type="project" value="UniProtKB-UniRule"/>
</dbReference>
<evidence type="ECO:0000256" key="6">
    <source>
        <dbReference type="HAMAP-Rule" id="MF_00365"/>
    </source>
</evidence>
<reference evidence="8 9" key="1">
    <citation type="journal article" date="2016" name="Nat. Commun.">
        <title>Thousands of microbial genomes shed light on interconnected biogeochemical processes in an aquifer system.</title>
        <authorList>
            <person name="Anantharaman K."/>
            <person name="Brown C.T."/>
            <person name="Hug L.A."/>
            <person name="Sharon I."/>
            <person name="Castelle C.J."/>
            <person name="Probst A.J."/>
            <person name="Thomas B.C."/>
            <person name="Singh A."/>
            <person name="Wilkins M.J."/>
            <person name="Karaoz U."/>
            <person name="Brodie E.L."/>
            <person name="Williams K.H."/>
            <person name="Hubbard S.S."/>
            <person name="Banfield J.F."/>
        </authorList>
    </citation>
    <scope>NUCLEOTIDE SEQUENCE [LARGE SCALE GENOMIC DNA]</scope>
</reference>
<comment type="similarity">
    <text evidence="6">Belongs to the RecF family.</text>
</comment>
<accession>A0A1F5FGC8</accession>
<evidence type="ECO:0000313" key="9">
    <source>
        <dbReference type="Proteomes" id="UP000177187"/>
    </source>
</evidence>
<evidence type="ECO:0000256" key="2">
    <source>
        <dbReference type="ARBA" id="ARBA00022705"/>
    </source>
</evidence>
<sequence>MRLVGLELDHFRLYERLRFRTEARELALVGPNASGKTSLLEAVYYLGTARSFRFADDRDLVRHGAVHFSIRARLEREGEKNEAGRVTPWRNELALLYESAGKSAAVDGERCKRLSELLGRLVVCCFTVEDLDTVRGGAGRRRRFLDLLLGQVSPTYTAAAGEFVQALRQRNAALRAEQYDSAEVRAWETPLAASAARITALRQSAADELNEFLRPAFAELTEREHDLRLGYESSLAETRLDAERLVEPFLAIFDRNRERDRRRGHTTAGPHRDDLRLSLDSVDLRRYASRGQLRLSTLALRLAEAEFLARHTATRPVFLLDDAASELDELTNRRLLPVLRRRVGQLIVTTLPQDLGHLGIEGEVYELEGGEIRPAGDGS</sequence>
<dbReference type="PANTHER" id="PTHR32182:SF0">
    <property type="entry name" value="DNA REPLICATION AND REPAIR PROTEIN RECF"/>
    <property type="match status" value="1"/>
</dbReference>
<dbReference type="Gene3D" id="1.20.1050.90">
    <property type="entry name" value="RecF/RecN/SMC, N-terminal domain"/>
    <property type="match status" value="1"/>
</dbReference>
<dbReference type="GO" id="GO:0009432">
    <property type="term" value="P:SOS response"/>
    <property type="evidence" value="ECO:0007669"/>
    <property type="project" value="UniProtKB-UniRule"/>
</dbReference>
<dbReference type="PANTHER" id="PTHR32182">
    <property type="entry name" value="DNA REPLICATION AND REPAIR PROTEIN RECF"/>
    <property type="match status" value="1"/>
</dbReference>
<proteinExistence type="inferred from homology"/>
<dbReference type="Pfam" id="PF02463">
    <property type="entry name" value="SMC_N"/>
    <property type="match status" value="1"/>
</dbReference>
<keyword evidence="6" id="KW-0742">SOS response</keyword>
<evidence type="ECO:0000313" key="8">
    <source>
        <dbReference type="EMBL" id="OGD78623.1"/>
    </source>
</evidence>
<keyword evidence="3 6" id="KW-0547">Nucleotide-binding</keyword>
<dbReference type="InterPro" id="IPR027417">
    <property type="entry name" value="P-loop_NTPase"/>
</dbReference>